<protein>
    <submittedName>
        <fullName evidence="1">Uncharacterized protein</fullName>
    </submittedName>
</protein>
<sequence length="93" mass="10690">MAGMDEFNISEEELAEIEEITELAGGCTDYLLSSLINPETGVQVELEEADKKVIFKLVLDKTMEYIEEFSFPDNEEDFGKYVETVFTYMQENL</sequence>
<proteinExistence type="predicted"/>
<dbReference type="RefSeq" id="WP_039681031.1">
    <property type="nucleotide sequence ID" value="NZ_JAWGXO010000015.1"/>
</dbReference>
<dbReference type="Proteomes" id="UP000031189">
    <property type="component" value="Unassembled WGS sequence"/>
</dbReference>
<evidence type="ECO:0000313" key="1">
    <source>
        <dbReference type="EMBL" id="KHS55953.1"/>
    </source>
</evidence>
<reference evidence="1 2" key="1">
    <citation type="submission" date="2014-12" db="EMBL/GenBank/DDBJ databases">
        <title>Draft genome sequence of Terrisporobacter sp. 08-306576, isolated from the blood culture of a bacteremia patient.</title>
        <authorList>
            <person name="Lund L.C."/>
            <person name="Sydenham T.V."/>
            <person name="Hogh S.V."/>
            <person name="Skov M.N."/>
            <person name="Kemp M."/>
            <person name="Justesen U.S."/>
        </authorList>
    </citation>
    <scope>NUCLEOTIDE SEQUENCE [LARGE SCALE GENOMIC DNA]</scope>
    <source>
        <strain evidence="1 2">08-306576</strain>
    </source>
</reference>
<gene>
    <name evidence="1" type="ORF">QX51_16695</name>
</gene>
<keyword evidence="2" id="KW-1185">Reference proteome</keyword>
<organism evidence="1 2">
    <name type="scientific">Terrisporobacter othiniensis</name>
    <dbReference type="NCBI Taxonomy" id="1577792"/>
    <lineage>
        <taxon>Bacteria</taxon>
        <taxon>Bacillati</taxon>
        <taxon>Bacillota</taxon>
        <taxon>Clostridia</taxon>
        <taxon>Peptostreptococcales</taxon>
        <taxon>Peptostreptococcaceae</taxon>
        <taxon>Terrisporobacter</taxon>
    </lineage>
</organism>
<dbReference type="EMBL" id="JWHR01000133">
    <property type="protein sequence ID" value="KHS55953.1"/>
    <property type="molecule type" value="Genomic_DNA"/>
</dbReference>
<dbReference type="AlphaFoldDB" id="A0A0B3VSY5"/>
<evidence type="ECO:0000313" key="2">
    <source>
        <dbReference type="Proteomes" id="UP000031189"/>
    </source>
</evidence>
<accession>A0A0B3VSY5</accession>
<comment type="caution">
    <text evidence="1">The sequence shown here is derived from an EMBL/GenBank/DDBJ whole genome shotgun (WGS) entry which is preliminary data.</text>
</comment>
<name>A0A0B3VSY5_9FIRM</name>
<dbReference type="OrthoDB" id="1756978at2"/>